<dbReference type="Proteomes" id="UP000198552">
    <property type="component" value="Unassembled WGS sequence"/>
</dbReference>
<dbReference type="OrthoDB" id="8687931at2"/>
<dbReference type="Pfam" id="PF12836">
    <property type="entry name" value="HHH_3"/>
    <property type="match status" value="1"/>
</dbReference>
<evidence type="ECO:0000313" key="2">
    <source>
        <dbReference type="EMBL" id="SDM36395.1"/>
    </source>
</evidence>
<reference evidence="3" key="1">
    <citation type="submission" date="2016-10" db="EMBL/GenBank/DDBJ databases">
        <authorList>
            <person name="Varghese N."/>
            <person name="Submissions S."/>
        </authorList>
    </citation>
    <scope>NUCLEOTIDE SEQUENCE [LARGE SCALE GENOMIC DNA]</scope>
    <source>
        <strain evidence="3">EPL6</strain>
    </source>
</reference>
<gene>
    <name evidence="2" type="ORF">SAMN05428957_10523</name>
</gene>
<proteinExistence type="predicted"/>
<dbReference type="Gene3D" id="1.10.150.320">
    <property type="entry name" value="Photosystem II 12 kDa extrinsic protein"/>
    <property type="match status" value="1"/>
</dbReference>
<protein>
    <submittedName>
        <fullName evidence="2">Competence protein ComEA</fullName>
    </submittedName>
</protein>
<dbReference type="InterPro" id="IPR010994">
    <property type="entry name" value="RuvA_2-like"/>
</dbReference>
<keyword evidence="3" id="KW-1185">Reference proteome</keyword>
<sequence>MRFVRSLILCAAVAGLGWPAWASAAQPVPATIDANQATEAQLDGLRGLGPATTRRILAARAEQPFDGWPDLVARVRGVGPALAARLSQQGLTVAGQAWEPAPPQAARAAP</sequence>
<name>A0A1G9SNL4_9BURK</name>
<dbReference type="EMBL" id="FNHP01000005">
    <property type="protein sequence ID" value="SDM36395.1"/>
    <property type="molecule type" value="Genomic_DNA"/>
</dbReference>
<keyword evidence="1" id="KW-0732">Signal</keyword>
<feature type="signal peptide" evidence="1">
    <location>
        <begin position="1"/>
        <end position="24"/>
    </location>
</feature>
<dbReference type="AlphaFoldDB" id="A0A1G9SNL4"/>
<dbReference type="SUPFAM" id="SSF47781">
    <property type="entry name" value="RuvA domain 2-like"/>
    <property type="match status" value="1"/>
</dbReference>
<feature type="chain" id="PRO_5011597988" evidence="1">
    <location>
        <begin position="25"/>
        <end position="110"/>
    </location>
</feature>
<organism evidence="2 3">
    <name type="scientific">Oryzisolibacter propanilivorax</name>
    <dbReference type="NCBI Taxonomy" id="1527607"/>
    <lineage>
        <taxon>Bacteria</taxon>
        <taxon>Pseudomonadati</taxon>
        <taxon>Pseudomonadota</taxon>
        <taxon>Betaproteobacteria</taxon>
        <taxon>Burkholderiales</taxon>
        <taxon>Comamonadaceae</taxon>
        <taxon>Oryzisolibacter</taxon>
    </lineage>
</organism>
<evidence type="ECO:0000313" key="3">
    <source>
        <dbReference type="Proteomes" id="UP000198552"/>
    </source>
</evidence>
<dbReference type="RefSeq" id="WP_091569173.1">
    <property type="nucleotide sequence ID" value="NZ_FNHP01000005.1"/>
</dbReference>
<accession>A0A1G9SNL4</accession>
<dbReference type="STRING" id="1527607.SAMN05428957_10523"/>
<evidence type="ECO:0000256" key="1">
    <source>
        <dbReference type="SAM" id="SignalP"/>
    </source>
</evidence>